<dbReference type="PANTHER" id="PTHR35273">
    <property type="entry name" value="ALPHA-1,4 POLYGALACTOSAMINIDASE, PUTATIVE (AFU_ORTHOLOGUE AFUA_3G07890)-RELATED"/>
    <property type="match status" value="1"/>
</dbReference>
<protein>
    <recommendedName>
        <fullName evidence="2">Glycoside-hydrolase family GH114 TIM-barrel domain-containing protein</fullName>
    </recommendedName>
</protein>
<keyword evidence="3" id="KW-0614">Plasmid</keyword>
<gene>
    <name evidence="3" type="ORF">DFI_16305</name>
</gene>
<dbReference type="KEGG" id="dfc:DFI_16305"/>
<evidence type="ECO:0000313" key="4">
    <source>
        <dbReference type="Proteomes" id="UP000259030"/>
    </source>
</evidence>
<accession>A0A221T1E1</accession>
<proteinExistence type="predicted"/>
<dbReference type="Pfam" id="PF03537">
    <property type="entry name" value="Glyco_hydro_114"/>
    <property type="match status" value="1"/>
</dbReference>
<evidence type="ECO:0000313" key="3">
    <source>
        <dbReference type="EMBL" id="ASN82718.1"/>
    </source>
</evidence>
<reference evidence="3 4" key="1">
    <citation type="submission" date="2017-05" db="EMBL/GenBank/DDBJ databases">
        <title>The complete genome sequence of Deinococcus ficus isolated from the rhizosphere of the Ficus religiosa L. in Taiwan.</title>
        <authorList>
            <person name="Wu K.-M."/>
            <person name="Liao T.-L."/>
            <person name="Liu Y.-M."/>
            <person name="Young C.-C."/>
            <person name="Tsai S.-F."/>
        </authorList>
    </citation>
    <scope>NUCLEOTIDE SEQUENCE [LARGE SCALE GENOMIC DNA]</scope>
    <source>
        <strain evidence="3 4">CC-FR2-10</strain>
        <plasmid evidence="4">pdfi1</plasmid>
    </source>
</reference>
<keyword evidence="4" id="KW-1185">Reference proteome</keyword>
<dbReference type="RefSeq" id="WP_081425956.1">
    <property type="nucleotide sequence ID" value="NZ_CP021082.1"/>
</dbReference>
<dbReference type="SUPFAM" id="SSF51445">
    <property type="entry name" value="(Trans)glycosidases"/>
    <property type="match status" value="1"/>
</dbReference>
<feature type="region of interest" description="Disordered" evidence="1">
    <location>
        <begin position="179"/>
        <end position="211"/>
    </location>
</feature>
<organism evidence="3 4">
    <name type="scientific">Deinococcus ficus</name>
    <dbReference type="NCBI Taxonomy" id="317577"/>
    <lineage>
        <taxon>Bacteria</taxon>
        <taxon>Thermotogati</taxon>
        <taxon>Deinococcota</taxon>
        <taxon>Deinococci</taxon>
        <taxon>Deinococcales</taxon>
        <taxon>Deinococcaceae</taxon>
        <taxon>Deinococcus</taxon>
    </lineage>
</organism>
<name>A0A221T1E1_9DEIO</name>
<dbReference type="Proteomes" id="UP000259030">
    <property type="component" value="Plasmid pDFI1"/>
</dbReference>
<dbReference type="Gene3D" id="3.20.20.70">
    <property type="entry name" value="Aldolase class I"/>
    <property type="match status" value="1"/>
</dbReference>
<dbReference type="EMBL" id="CP021082">
    <property type="protein sequence ID" value="ASN82718.1"/>
    <property type="molecule type" value="Genomic_DNA"/>
</dbReference>
<feature type="region of interest" description="Disordered" evidence="1">
    <location>
        <begin position="18"/>
        <end position="37"/>
    </location>
</feature>
<sequence>MSLLCVLILSACGQSTPNPVTPDPLASAPRPRPGVQAEAETAELTFDAEGATALATADPSGTNGATIISDAAASGGQAVRLSSTGSTVRFTVPSTVSGSTVVRVQARAVPYNGNPIVKLARGTTLLAKQELSSTTYAPLTFGTFTVQPGQTLKVTLTNGLSSGSRRAIVDFLILDAAGTAPAPEPAPSPTPTPTPSPTPAPTPGSIKLPPTGNVPWDWQIGANSDKDIVVPAGVKLMDVDGFNTSAAKVAELKAAGQYAVCYINVGSYEPWRPDSSQYPAYLKIQTDPDWPDEAFLDINDVWKEGSVLAKILKARFQMCKDKGFDALEPDNLQNDENVSGGLITRQQQLDFNGWVADQAHAVGLAVLMKNGPDKILLKDKFGRMMVDLFDGILNEECQQYSECAPLGEFTKRGKLALNVEYKAALTLNCTIAANNMRKDLNLVGYTMTGYKRQPCP</sequence>
<dbReference type="InterPro" id="IPR013785">
    <property type="entry name" value="Aldolase_TIM"/>
</dbReference>
<geneLocation type="plasmid" evidence="4">
    <name>pdfi1</name>
</geneLocation>
<dbReference type="InterPro" id="IPR017853">
    <property type="entry name" value="GH"/>
</dbReference>
<dbReference type="PANTHER" id="PTHR35273:SF2">
    <property type="entry name" value="ALPHA-GALACTOSIDASE"/>
    <property type="match status" value="1"/>
</dbReference>
<evidence type="ECO:0000256" key="1">
    <source>
        <dbReference type="SAM" id="MobiDB-lite"/>
    </source>
</evidence>
<feature type="domain" description="Glycoside-hydrolase family GH114 TIM-barrel" evidence="2">
    <location>
        <begin position="216"/>
        <end position="430"/>
    </location>
</feature>
<feature type="compositionally biased region" description="Pro residues" evidence="1">
    <location>
        <begin position="182"/>
        <end position="202"/>
    </location>
</feature>
<dbReference type="AlphaFoldDB" id="A0A221T1E1"/>
<evidence type="ECO:0000259" key="2">
    <source>
        <dbReference type="Pfam" id="PF03537"/>
    </source>
</evidence>
<dbReference type="InterPro" id="IPR004352">
    <property type="entry name" value="GH114_TIM-barrel"/>
</dbReference>